<reference evidence="1" key="2">
    <citation type="journal article" name="Front. Microbiol.">
        <title>Degradative Capacity of Two Strains of Rhodonia placenta: From Phenotype to Genotype.</title>
        <authorList>
            <person name="Kolle M."/>
            <person name="Horta M.A.C."/>
            <person name="Nowrousian M."/>
            <person name="Ohm R.A."/>
            <person name="Benz J.P."/>
            <person name="Pilgard A."/>
        </authorList>
    </citation>
    <scope>NUCLEOTIDE SEQUENCE</scope>
    <source>
        <strain evidence="1">FPRL280</strain>
    </source>
</reference>
<protein>
    <submittedName>
        <fullName evidence="1">Uncharacterized protein</fullName>
    </submittedName>
</protein>
<evidence type="ECO:0000313" key="1">
    <source>
        <dbReference type="EMBL" id="KAF9818122.1"/>
    </source>
</evidence>
<proteinExistence type="predicted"/>
<gene>
    <name evidence="1" type="ORF">IEO21_02964</name>
</gene>
<reference evidence="1" key="1">
    <citation type="submission" date="2020-11" db="EMBL/GenBank/DDBJ databases">
        <authorList>
            <person name="Koelle M."/>
            <person name="Horta M.A.C."/>
            <person name="Nowrousian M."/>
            <person name="Ohm R.A."/>
            <person name="Benz P."/>
            <person name="Pilgard A."/>
        </authorList>
    </citation>
    <scope>NUCLEOTIDE SEQUENCE</scope>
    <source>
        <strain evidence="1">FPRL280</strain>
    </source>
</reference>
<dbReference type="AlphaFoldDB" id="A0A8H7U4N8"/>
<dbReference type="Proteomes" id="UP000639403">
    <property type="component" value="Unassembled WGS sequence"/>
</dbReference>
<evidence type="ECO:0000313" key="2">
    <source>
        <dbReference type="Proteomes" id="UP000639403"/>
    </source>
</evidence>
<comment type="caution">
    <text evidence="1">The sequence shown here is derived from an EMBL/GenBank/DDBJ whole genome shotgun (WGS) entry which is preliminary data.</text>
</comment>
<sequence>MRRSKNRSPVMAKTISASCASRKRYRPQMQFCVAILHGGVRSSCHLFEEDFASGCAGKLFGIDVTSTWSAMGEKIPENGLKFWVLTPAMSAR</sequence>
<name>A0A8H7U4N8_9APHY</name>
<accession>A0A8H7U4N8</accession>
<dbReference type="EMBL" id="JADOXO010000033">
    <property type="protein sequence ID" value="KAF9818122.1"/>
    <property type="molecule type" value="Genomic_DNA"/>
</dbReference>
<organism evidence="1 2">
    <name type="scientific">Rhodonia placenta</name>
    <dbReference type="NCBI Taxonomy" id="104341"/>
    <lineage>
        <taxon>Eukaryota</taxon>
        <taxon>Fungi</taxon>
        <taxon>Dikarya</taxon>
        <taxon>Basidiomycota</taxon>
        <taxon>Agaricomycotina</taxon>
        <taxon>Agaricomycetes</taxon>
        <taxon>Polyporales</taxon>
        <taxon>Adustoporiaceae</taxon>
        <taxon>Rhodonia</taxon>
    </lineage>
</organism>